<name>A0A7S0E630_9EUKA</name>
<proteinExistence type="predicted"/>
<organism evidence="2">
    <name type="scientific">Phaeocystis antarctica</name>
    <dbReference type="NCBI Taxonomy" id="33657"/>
    <lineage>
        <taxon>Eukaryota</taxon>
        <taxon>Haptista</taxon>
        <taxon>Haptophyta</taxon>
        <taxon>Prymnesiophyceae</taxon>
        <taxon>Phaeocystales</taxon>
        <taxon>Phaeocystaceae</taxon>
        <taxon>Phaeocystis</taxon>
    </lineage>
</organism>
<reference evidence="2" key="1">
    <citation type="submission" date="2021-01" db="EMBL/GenBank/DDBJ databases">
        <authorList>
            <person name="Corre E."/>
            <person name="Pelletier E."/>
            <person name="Niang G."/>
            <person name="Scheremetjew M."/>
            <person name="Finn R."/>
            <person name="Kale V."/>
            <person name="Holt S."/>
            <person name="Cochrane G."/>
            <person name="Meng A."/>
            <person name="Brown T."/>
            <person name="Cohen L."/>
        </authorList>
    </citation>
    <scope>NUCLEOTIDE SEQUENCE</scope>
    <source>
        <strain evidence="2">CCMP1374</strain>
    </source>
</reference>
<dbReference type="EMBL" id="HBEP01005390">
    <property type="protein sequence ID" value="CAD8472661.1"/>
    <property type="molecule type" value="Transcribed_RNA"/>
</dbReference>
<gene>
    <name evidence="2" type="ORF">PANT1444_LOCUS3003</name>
</gene>
<feature type="region of interest" description="Disordered" evidence="1">
    <location>
        <begin position="110"/>
        <end position="133"/>
    </location>
</feature>
<protein>
    <submittedName>
        <fullName evidence="2">Uncharacterized protein</fullName>
    </submittedName>
</protein>
<evidence type="ECO:0000313" key="2">
    <source>
        <dbReference type="EMBL" id="CAD8472661.1"/>
    </source>
</evidence>
<accession>A0A7S0E630</accession>
<dbReference type="AlphaFoldDB" id="A0A7S0E630"/>
<evidence type="ECO:0000256" key="1">
    <source>
        <dbReference type="SAM" id="MobiDB-lite"/>
    </source>
</evidence>
<sequence length="133" mass="14609">MAQENAMLRREVQEVRDSFAKLMIGADAPPTGAALPDANWLAAQLMQSQRQVQLLTEALVQRGELSTELEATLNKLRQPVDGKRSEYADWAASTLRRLRHVQFVEELAAASVPEPPRPAARGRASGRGVGAHR</sequence>